<evidence type="ECO:0000313" key="3">
    <source>
        <dbReference type="EMBL" id="KRN07881.1"/>
    </source>
</evidence>
<reference evidence="3 4" key="1">
    <citation type="journal article" date="2015" name="Genome Announc.">
        <title>Expanding the biotechnology potential of lactobacilli through comparative genomics of 213 strains and associated genera.</title>
        <authorList>
            <person name="Sun Z."/>
            <person name="Harris H.M."/>
            <person name="McCann A."/>
            <person name="Guo C."/>
            <person name="Argimon S."/>
            <person name="Zhang W."/>
            <person name="Yang X."/>
            <person name="Jeffery I.B."/>
            <person name="Cooney J.C."/>
            <person name="Kagawa T.F."/>
            <person name="Liu W."/>
            <person name="Song Y."/>
            <person name="Salvetti E."/>
            <person name="Wrobel A."/>
            <person name="Rasinkangas P."/>
            <person name="Parkhill J."/>
            <person name="Rea M.C."/>
            <person name="O'Sullivan O."/>
            <person name="Ritari J."/>
            <person name="Douillard F.P."/>
            <person name="Paul Ross R."/>
            <person name="Yang R."/>
            <person name="Briner A.E."/>
            <person name="Felis G.E."/>
            <person name="de Vos W.M."/>
            <person name="Barrangou R."/>
            <person name="Klaenhammer T.R."/>
            <person name="Caufield P.W."/>
            <person name="Cui Y."/>
            <person name="Zhang H."/>
            <person name="O'Toole P.W."/>
        </authorList>
    </citation>
    <scope>NUCLEOTIDE SEQUENCE [LARGE SCALE GENOMIC DNA]</scope>
    <source>
        <strain evidence="3 4">DSM 20444</strain>
    </source>
</reference>
<evidence type="ECO:0000313" key="4">
    <source>
        <dbReference type="Proteomes" id="UP000050898"/>
    </source>
</evidence>
<dbReference type="AlphaFoldDB" id="J1F558"/>
<accession>J1F558</accession>
<dbReference type="Proteomes" id="UP000050898">
    <property type="component" value="Unassembled WGS sequence"/>
</dbReference>
<name>J1F558_9LACO</name>
<feature type="compositionally biased region" description="Low complexity" evidence="1">
    <location>
        <begin position="66"/>
        <end position="101"/>
    </location>
</feature>
<feature type="region of interest" description="Disordered" evidence="1">
    <location>
        <begin position="61"/>
        <end position="101"/>
    </location>
</feature>
<gene>
    <name evidence="3" type="ORF">FD00_GL002507</name>
</gene>
<comment type="caution">
    <text evidence="3">The sequence shown here is derived from an EMBL/GenBank/DDBJ whole genome shotgun (WGS) entry which is preliminary data.</text>
</comment>
<dbReference type="GeneID" id="98317659"/>
<proteinExistence type="predicted"/>
<evidence type="ECO:0000256" key="1">
    <source>
        <dbReference type="SAM" id="MobiDB-lite"/>
    </source>
</evidence>
<feature type="transmembrane region" description="Helical" evidence="2">
    <location>
        <begin position="14"/>
        <end position="37"/>
    </location>
</feature>
<keyword evidence="2" id="KW-1133">Transmembrane helix</keyword>
<dbReference type="EMBL" id="AYYH01000091">
    <property type="protein sequence ID" value="KRN07881.1"/>
    <property type="molecule type" value="Genomic_DNA"/>
</dbReference>
<protein>
    <submittedName>
        <fullName evidence="3">Uncharacterized protein</fullName>
    </submittedName>
</protein>
<evidence type="ECO:0000256" key="2">
    <source>
        <dbReference type="SAM" id="Phobius"/>
    </source>
</evidence>
<keyword evidence="2" id="KW-0812">Transmembrane</keyword>
<keyword evidence="2" id="KW-0472">Membrane</keyword>
<dbReference type="RefSeq" id="WP_003687737.1">
    <property type="nucleotide sequence ID" value="NZ_AKKT01000025.1"/>
</dbReference>
<dbReference type="PATRIC" id="fig|1046596.6.peg.2639"/>
<keyword evidence="4" id="KW-1185">Reference proteome</keyword>
<organism evidence="3 4">
    <name type="scientific">Liquorilactobacillus mali KCTC 3596 = DSM 20444</name>
    <dbReference type="NCBI Taxonomy" id="1046596"/>
    <lineage>
        <taxon>Bacteria</taxon>
        <taxon>Bacillati</taxon>
        <taxon>Bacillota</taxon>
        <taxon>Bacilli</taxon>
        <taxon>Lactobacillales</taxon>
        <taxon>Lactobacillaceae</taxon>
        <taxon>Liquorilactobacillus</taxon>
    </lineage>
</organism>
<sequence>MSKKYFNQNYNKKYTYQIITAIVIVILIAVVSSFQILKAFNSSNSVNSKLSSKSQSSSKAKILKNSESTSSTDSDNTSSYSSTTSENSSSISSTFSSSTSSVDNTSLVKKFLTDGFSIVSILYNGEDVDQAMDEGKAPQNTVHDSFKIGYILNDSEVRAMSMNSAYSQNYSITNTTVTIGDATFNYSINNGSPIFNTTNTTDSDGNIITWQLSSKTNAKEYVNAAQTQN</sequence>